<comment type="caution">
    <text evidence="2">The sequence shown here is derived from an EMBL/GenBank/DDBJ whole genome shotgun (WGS) entry which is preliminary data.</text>
</comment>
<evidence type="ECO:0000313" key="3">
    <source>
        <dbReference type="Proteomes" id="UP000606730"/>
    </source>
</evidence>
<evidence type="ECO:0000313" key="2">
    <source>
        <dbReference type="EMBL" id="GGE56935.1"/>
    </source>
</evidence>
<reference evidence="2" key="1">
    <citation type="journal article" date="2014" name="Int. J. Syst. Evol. Microbiol.">
        <title>Complete genome sequence of Corynebacterium casei LMG S-19264T (=DSM 44701T), isolated from a smear-ripened cheese.</title>
        <authorList>
            <consortium name="US DOE Joint Genome Institute (JGI-PGF)"/>
            <person name="Walter F."/>
            <person name="Albersmeier A."/>
            <person name="Kalinowski J."/>
            <person name="Ruckert C."/>
        </authorList>
    </citation>
    <scope>NUCLEOTIDE SEQUENCE</scope>
    <source>
        <strain evidence="2">CGMCC 1.16012</strain>
    </source>
</reference>
<keyword evidence="3" id="KW-1185">Reference proteome</keyword>
<name>A0A917AJN2_9RHOB</name>
<dbReference type="EMBL" id="BMKN01000002">
    <property type="protein sequence ID" value="GGE56935.1"/>
    <property type="molecule type" value="Genomic_DNA"/>
</dbReference>
<protein>
    <submittedName>
        <fullName evidence="2">Uncharacterized protein</fullName>
    </submittedName>
</protein>
<feature type="region of interest" description="Disordered" evidence="1">
    <location>
        <begin position="1"/>
        <end position="20"/>
    </location>
</feature>
<dbReference type="RefSeq" id="WP_095594473.1">
    <property type="nucleotide sequence ID" value="NZ_BMKN01000002.1"/>
</dbReference>
<dbReference type="OrthoDB" id="7916272at2"/>
<sequence>MPIDNFSSTAPSLSSPATGIEEIIPSDSTDLAVTTRALNVGQSGTVRVATSDGTVADLFIAAGIAFPVRVTRVFATGTDAGTIRGLY</sequence>
<proteinExistence type="predicted"/>
<dbReference type="Proteomes" id="UP000606730">
    <property type="component" value="Unassembled WGS sequence"/>
</dbReference>
<accession>A0A917AJN2</accession>
<reference evidence="2" key="2">
    <citation type="submission" date="2020-09" db="EMBL/GenBank/DDBJ databases">
        <authorList>
            <person name="Sun Q."/>
            <person name="Zhou Y."/>
        </authorList>
    </citation>
    <scope>NUCLEOTIDE SEQUENCE</scope>
    <source>
        <strain evidence="2">CGMCC 1.16012</strain>
    </source>
</reference>
<organism evidence="2 3">
    <name type="scientific">Actibacterium pelagium</name>
    <dbReference type="NCBI Taxonomy" id="2029103"/>
    <lineage>
        <taxon>Bacteria</taxon>
        <taxon>Pseudomonadati</taxon>
        <taxon>Pseudomonadota</taxon>
        <taxon>Alphaproteobacteria</taxon>
        <taxon>Rhodobacterales</taxon>
        <taxon>Roseobacteraceae</taxon>
        <taxon>Actibacterium</taxon>
    </lineage>
</organism>
<dbReference type="AlphaFoldDB" id="A0A917AJN2"/>
<evidence type="ECO:0000256" key="1">
    <source>
        <dbReference type="SAM" id="MobiDB-lite"/>
    </source>
</evidence>
<gene>
    <name evidence="2" type="ORF">GCM10011517_25880</name>
</gene>
<feature type="compositionally biased region" description="Low complexity" evidence="1">
    <location>
        <begin position="7"/>
        <end position="18"/>
    </location>
</feature>